<dbReference type="PANTHER" id="PTHR11022:SF66">
    <property type="entry name" value="N-ACETYLMURAMOYL-L-ALANINE AMIDASE"/>
    <property type="match status" value="1"/>
</dbReference>
<keyword evidence="7" id="KW-1185">Reference proteome</keyword>
<keyword evidence="2" id="KW-0391">Immunity</keyword>
<sequence>MESLATCITLLTLLGIITHTNVSALPPRHMEHFIRTVEHVEGWNPLLKPLAVVRALRQVGGLEDCFIQHFLGAVNEEIPTLTSEASDFIRATVRHKVTDRVEEGVVLTVDGTTVALAPLLLGIEAGLLGGAESPISGLYPLTLAKTLGLSFLHSHDPSLPEILGPDGCWDSMTSPQVFTLSGERSLVTDALINGGMDGIVLGVELSACTQHPLTLSGLLKQYYHHQLQGEGLDFAPNIISPRRRKKFGDLANPTLLQEQVLRSLALYQRLMGDTGVEEGAGPEAAVKEGVQLFVNRYMECPAIIQRCQWEAKPYRGTPTELVLPLSFMYIHHTFEPSQPCLSFQQCSANMRAMQRFHQDDRGWDDIGYSFVVGSDGYIYEGRGWKWRGAHTKGHNSRGYGISFIGDYTANLPARHALELVRDQLAVCAVGGGQMTANFTMHGHRQLVNTSCPGDALYSEIQGWEHFREVQP</sequence>
<comment type="similarity">
    <text evidence="1">Belongs to the N-acetylmuramoyl-L-alanine amidase 2 family.</text>
</comment>
<reference evidence="6" key="1">
    <citation type="submission" date="2021-01" db="EMBL/GenBank/DDBJ databases">
        <authorList>
            <person name="Zahm M."/>
            <person name="Roques C."/>
            <person name="Cabau C."/>
            <person name="Klopp C."/>
            <person name="Donnadieu C."/>
            <person name="Jouanno E."/>
            <person name="Lampietro C."/>
            <person name="Louis A."/>
            <person name="Herpin A."/>
            <person name="Echchiki A."/>
            <person name="Berthelot C."/>
            <person name="Parey E."/>
            <person name="Roest-Crollius H."/>
            <person name="Braasch I."/>
            <person name="Postlethwait J."/>
            <person name="Bobe J."/>
            <person name="Montfort J."/>
            <person name="Bouchez O."/>
            <person name="Begum T."/>
            <person name="Mejri S."/>
            <person name="Adams A."/>
            <person name="Chen W.-J."/>
            <person name="Guiguen Y."/>
        </authorList>
    </citation>
    <scope>NUCLEOTIDE SEQUENCE</scope>
    <source>
        <strain evidence="6">YG-15Mar2019-1</strain>
        <tissue evidence="6">Brain</tissue>
    </source>
</reference>
<accession>A0A9D3T3F9</accession>
<dbReference type="EMBL" id="JAFDVH010000019">
    <property type="protein sequence ID" value="KAG7459305.1"/>
    <property type="molecule type" value="Genomic_DNA"/>
</dbReference>
<evidence type="ECO:0000256" key="3">
    <source>
        <dbReference type="SAM" id="SignalP"/>
    </source>
</evidence>
<evidence type="ECO:0000259" key="4">
    <source>
        <dbReference type="SMART" id="SM00644"/>
    </source>
</evidence>
<feature type="signal peptide" evidence="3">
    <location>
        <begin position="1"/>
        <end position="24"/>
    </location>
</feature>
<dbReference type="InterPro" id="IPR002502">
    <property type="entry name" value="Amidase_domain"/>
</dbReference>
<dbReference type="FunFam" id="3.40.80.10:FF:000001">
    <property type="entry name" value="Peptidoglycan recognition protein 1"/>
    <property type="match status" value="1"/>
</dbReference>
<protein>
    <recommendedName>
        <fullName evidence="8">N-acetylmuramoyl-L-alanine amidase-like</fullName>
    </recommendedName>
</protein>
<dbReference type="CDD" id="cd06583">
    <property type="entry name" value="PGRP"/>
    <property type="match status" value="1"/>
</dbReference>
<dbReference type="SMART" id="SM00701">
    <property type="entry name" value="PGRP"/>
    <property type="match status" value="1"/>
</dbReference>
<evidence type="ECO:0000256" key="1">
    <source>
        <dbReference type="ARBA" id="ARBA00007553"/>
    </source>
</evidence>
<dbReference type="InterPro" id="IPR006619">
    <property type="entry name" value="PGRP_domain_met/bac"/>
</dbReference>
<dbReference type="Gene3D" id="3.40.80.10">
    <property type="entry name" value="Peptidoglycan recognition protein-like"/>
    <property type="match status" value="1"/>
</dbReference>
<dbReference type="Proteomes" id="UP001046870">
    <property type="component" value="Chromosome 19"/>
</dbReference>
<dbReference type="PANTHER" id="PTHR11022">
    <property type="entry name" value="PEPTIDOGLYCAN RECOGNITION PROTEIN"/>
    <property type="match status" value="1"/>
</dbReference>
<dbReference type="SMART" id="SM00644">
    <property type="entry name" value="Ami_2"/>
    <property type="match status" value="1"/>
</dbReference>
<dbReference type="GO" id="GO:0008270">
    <property type="term" value="F:zinc ion binding"/>
    <property type="evidence" value="ECO:0007669"/>
    <property type="project" value="InterPro"/>
</dbReference>
<feature type="chain" id="PRO_5039286450" description="N-acetylmuramoyl-L-alanine amidase-like" evidence="3">
    <location>
        <begin position="25"/>
        <end position="471"/>
    </location>
</feature>
<evidence type="ECO:0000313" key="6">
    <source>
        <dbReference type="EMBL" id="KAG7459305.1"/>
    </source>
</evidence>
<dbReference type="InterPro" id="IPR015510">
    <property type="entry name" value="PGRP"/>
</dbReference>
<gene>
    <name evidence="6" type="ORF">MATL_G00209290</name>
</gene>
<dbReference type="OrthoDB" id="10001926at2759"/>
<evidence type="ECO:0000256" key="2">
    <source>
        <dbReference type="ARBA" id="ARBA00022859"/>
    </source>
</evidence>
<dbReference type="Pfam" id="PF01510">
    <property type="entry name" value="Amidase_2"/>
    <property type="match status" value="1"/>
</dbReference>
<comment type="caution">
    <text evidence="6">The sequence shown here is derived from an EMBL/GenBank/DDBJ whole genome shotgun (WGS) entry which is preliminary data.</text>
</comment>
<dbReference type="GO" id="GO:0009253">
    <property type="term" value="P:peptidoglycan catabolic process"/>
    <property type="evidence" value="ECO:0007669"/>
    <property type="project" value="InterPro"/>
</dbReference>
<dbReference type="GO" id="GO:0008745">
    <property type="term" value="F:N-acetylmuramoyl-L-alanine amidase activity"/>
    <property type="evidence" value="ECO:0007669"/>
    <property type="project" value="InterPro"/>
</dbReference>
<evidence type="ECO:0000313" key="7">
    <source>
        <dbReference type="Proteomes" id="UP001046870"/>
    </source>
</evidence>
<keyword evidence="3" id="KW-0732">Signal</keyword>
<dbReference type="InterPro" id="IPR036505">
    <property type="entry name" value="Amidase/PGRP_sf"/>
</dbReference>
<name>A0A9D3T3F9_MEGAT</name>
<evidence type="ECO:0000259" key="5">
    <source>
        <dbReference type="SMART" id="SM00701"/>
    </source>
</evidence>
<dbReference type="AlphaFoldDB" id="A0A9D3T3F9"/>
<dbReference type="GO" id="GO:0002376">
    <property type="term" value="P:immune system process"/>
    <property type="evidence" value="ECO:0007669"/>
    <property type="project" value="UniProtKB-KW"/>
</dbReference>
<proteinExistence type="inferred from homology"/>
<evidence type="ECO:0008006" key="8">
    <source>
        <dbReference type="Google" id="ProtNLM"/>
    </source>
</evidence>
<organism evidence="6 7">
    <name type="scientific">Megalops atlanticus</name>
    <name type="common">Tarpon</name>
    <name type="synonym">Clupea gigantea</name>
    <dbReference type="NCBI Taxonomy" id="7932"/>
    <lineage>
        <taxon>Eukaryota</taxon>
        <taxon>Metazoa</taxon>
        <taxon>Chordata</taxon>
        <taxon>Craniata</taxon>
        <taxon>Vertebrata</taxon>
        <taxon>Euteleostomi</taxon>
        <taxon>Actinopterygii</taxon>
        <taxon>Neopterygii</taxon>
        <taxon>Teleostei</taxon>
        <taxon>Elopiformes</taxon>
        <taxon>Megalopidae</taxon>
        <taxon>Megalops</taxon>
    </lineage>
</organism>
<feature type="domain" description="Peptidoglycan recognition protein family" evidence="5">
    <location>
        <begin position="301"/>
        <end position="447"/>
    </location>
</feature>
<feature type="domain" description="N-acetylmuramoyl-L-alanine amidase" evidence="4">
    <location>
        <begin position="314"/>
        <end position="453"/>
    </location>
</feature>
<dbReference type="SUPFAM" id="SSF55846">
    <property type="entry name" value="N-acetylmuramoyl-L-alanine amidase-like"/>
    <property type="match status" value="1"/>
</dbReference>